<sequence length="209" mass="22143">MTHDIGAGPAEPGVALGETRWRLPAGALPFRPWSAMQMRLAAPMRAGGSMTRNVILWLVVFAIFFAVFSQQNAIGLDAALVLFTDGGWSTTFSGWGVAGLGVGLALAGMAALAILAGALQGGQMRRIYDSLPTLQRPTTLVIGDDGAAQGDEAYVFAARWDMITEEFSQDGVWFLRLAMGGALYVEEATLGHDGAAVKAFVRERLGRPA</sequence>
<name>A0A9E6RD64_9HYPH</name>
<dbReference type="KEGG" id="cmet:K6K41_16335"/>
<keyword evidence="1" id="KW-0472">Membrane</keyword>
<gene>
    <name evidence="2" type="ORF">K6K41_16335</name>
</gene>
<evidence type="ECO:0000313" key="3">
    <source>
        <dbReference type="Proteomes" id="UP000825701"/>
    </source>
</evidence>
<keyword evidence="1" id="KW-1133">Transmembrane helix</keyword>
<keyword evidence="3" id="KW-1185">Reference proteome</keyword>
<proteinExistence type="predicted"/>
<dbReference type="RefSeq" id="WP_261401533.1">
    <property type="nucleotide sequence ID" value="NZ_CP081869.1"/>
</dbReference>
<dbReference type="AlphaFoldDB" id="A0A9E6RD64"/>
<feature type="transmembrane region" description="Helical" evidence="1">
    <location>
        <begin position="94"/>
        <end position="119"/>
    </location>
</feature>
<evidence type="ECO:0000313" key="2">
    <source>
        <dbReference type="EMBL" id="QZN98596.1"/>
    </source>
</evidence>
<dbReference type="Proteomes" id="UP000825701">
    <property type="component" value="Chromosome"/>
</dbReference>
<evidence type="ECO:0008006" key="4">
    <source>
        <dbReference type="Google" id="ProtNLM"/>
    </source>
</evidence>
<keyword evidence="1" id="KW-0812">Transmembrane</keyword>
<dbReference type="EMBL" id="CP081869">
    <property type="protein sequence ID" value="QZN98596.1"/>
    <property type="molecule type" value="Genomic_DNA"/>
</dbReference>
<organism evidence="2 3">
    <name type="scientific">Chenggangzhangella methanolivorans</name>
    <dbReference type="NCBI Taxonomy" id="1437009"/>
    <lineage>
        <taxon>Bacteria</taxon>
        <taxon>Pseudomonadati</taxon>
        <taxon>Pseudomonadota</taxon>
        <taxon>Alphaproteobacteria</taxon>
        <taxon>Hyphomicrobiales</taxon>
        <taxon>Methylopilaceae</taxon>
        <taxon>Chenggangzhangella</taxon>
    </lineage>
</organism>
<accession>A0A9E6RD64</accession>
<reference evidence="2" key="1">
    <citation type="submission" date="2021-08" db="EMBL/GenBank/DDBJ databases">
        <authorList>
            <person name="Zhang H."/>
            <person name="Xu M."/>
            <person name="Yu Z."/>
            <person name="Yang L."/>
            <person name="Cai Y."/>
        </authorList>
    </citation>
    <scope>NUCLEOTIDE SEQUENCE</scope>
    <source>
        <strain evidence="2">CHL1</strain>
    </source>
</reference>
<protein>
    <recommendedName>
        <fullName evidence="4">YcxB family protein</fullName>
    </recommendedName>
</protein>
<feature type="transmembrane region" description="Helical" evidence="1">
    <location>
        <begin position="54"/>
        <end position="74"/>
    </location>
</feature>
<evidence type="ECO:0000256" key="1">
    <source>
        <dbReference type="SAM" id="Phobius"/>
    </source>
</evidence>